<sequence>MIAEGTKAPGFTLKDHLGREISLDSLTGKHHVMLLFYPLDFTPT</sequence>
<comment type="caution">
    <text evidence="2">The sequence shown here is derived from an EMBL/GenBank/DDBJ whole genome shotgun (WGS) entry which is preliminary data.</text>
</comment>
<reference evidence="2 3" key="1">
    <citation type="submission" date="2020-08" db="EMBL/GenBank/DDBJ databases">
        <title>Acidobacteriota in marine sediments use diverse sulfur dissimilation pathways.</title>
        <authorList>
            <person name="Wasmund K."/>
        </authorList>
    </citation>
    <scope>NUCLEOTIDE SEQUENCE [LARGE SCALE GENOMIC DNA]</scope>
    <source>
        <strain evidence="2">MAG AM4</strain>
    </source>
</reference>
<gene>
    <name evidence="2" type="ORF">IFK94_03670</name>
</gene>
<evidence type="ECO:0000313" key="2">
    <source>
        <dbReference type="EMBL" id="MBD3867202.1"/>
    </source>
</evidence>
<dbReference type="EMBL" id="JACXWD010000007">
    <property type="protein sequence ID" value="MBD3867202.1"/>
    <property type="molecule type" value="Genomic_DNA"/>
</dbReference>
<feature type="domain" description="Alkyl hydroperoxide reductase subunit C/ Thiol specific antioxidant" evidence="1">
    <location>
        <begin position="5"/>
        <end position="43"/>
    </location>
</feature>
<dbReference type="Proteomes" id="UP000648239">
    <property type="component" value="Unassembled WGS sequence"/>
</dbReference>
<dbReference type="InterPro" id="IPR036249">
    <property type="entry name" value="Thioredoxin-like_sf"/>
</dbReference>
<protein>
    <submittedName>
        <fullName evidence="2">Redoxin domain-containing protein</fullName>
    </submittedName>
</protein>
<dbReference type="GO" id="GO:0016209">
    <property type="term" value="F:antioxidant activity"/>
    <property type="evidence" value="ECO:0007669"/>
    <property type="project" value="InterPro"/>
</dbReference>
<name>A0A8J6XYM1_9BACT</name>
<proteinExistence type="predicted"/>
<accession>A0A8J6XYM1</accession>
<dbReference type="Pfam" id="PF00578">
    <property type="entry name" value="AhpC-TSA"/>
    <property type="match status" value="1"/>
</dbReference>
<dbReference type="AlphaFoldDB" id="A0A8J6XYM1"/>
<dbReference type="GO" id="GO:0016491">
    <property type="term" value="F:oxidoreductase activity"/>
    <property type="evidence" value="ECO:0007669"/>
    <property type="project" value="InterPro"/>
</dbReference>
<dbReference type="Gene3D" id="3.40.30.10">
    <property type="entry name" value="Glutaredoxin"/>
    <property type="match status" value="1"/>
</dbReference>
<organism evidence="2 3">
    <name type="scientific">Candidatus Polarisedimenticola svalbardensis</name>
    <dbReference type="NCBI Taxonomy" id="2886004"/>
    <lineage>
        <taxon>Bacteria</taxon>
        <taxon>Pseudomonadati</taxon>
        <taxon>Acidobacteriota</taxon>
        <taxon>Candidatus Polarisedimenticolia</taxon>
        <taxon>Candidatus Polarisedimenticolales</taxon>
        <taxon>Candidatus Polarisedimenticolaceae</taxon>
        <taxon>Candidatus Polarisedimenticola</taxon>
    </lineage>
</organism>
<evidence type="ECO:0000313" key="3">
    <source>
        <dbReference type="Proteomes" id="UP000648239"/>
    </source>
</evidence>
<dbReference type="SUPFAM" id="SSF52833">
    <property type="entry name" value="Thioredoxin-like"/>
    <property type="match status" value="1"/>
</dbReference>
<evidence type="ECO:0000259" key="1">
    <source>
        <dbReference type="Pfam" id="PF00578"/>
    </source>
</evidence>
<dbReference type="InterPro" id="IPR000866">
    <property type="entry name" value="AhpC/TSA"/>
</dbReference>